<evidence type="ECO:0000313" key="2">
    <source>
        <dbReference type="EMBL" id="MPN58219.1"/>
    </source>
</evidence>
<dbReference type="AlphaFoldDB" id="A0A645J694"/>
<organism evidence="2">
    <name type="scientific">bioreactor metagenome</name>
    <dbReference type="NCBI Taxonomy" id="1076179"/>
    <lineage>
        <taxon>unclassified sequences</taxon>
        <taxon>metagenomes</taxon>
        <taxon>ecological metagenomes</taxon>
    </lineage>
</organism>
<dbReference type="EMBL" id="VSSQ01130659">
    <property type="protein sequence ID" value="MPN58219.1"/>
    <property type="molecule type" value="Genomic_DNA"/>
</dbReference>
<sequence>MSFEDLKREIASGQPVIVWVFGNTWWGGTSVQYTASNGHISTVIAYEHTVIVTAYDDTEVTILDGGTYYYRTIAQFESSWATLGNMAVIMQ</sequence>
<feature type="domain" description="Peptidase C39-like" evidence="1">
    <location>
        <begin position="2"/>
        <end position="64"/>
    </location>
</feature>
<dbReference type="Pfam" id="PF13529">
    <property type="entry name" value="Peptidase_C39_2"/>
    <property type="match status" value="1"/>
</dbReference>
<reference evidence="2" key="1">
    <citation type="submission" date="2019-08" db="EMBL/GenBank/DDBJ databases">
        <authorList>
            <person name="Kucharzyk K."/>
            <person name="Murdoch R.W."/>
            <person name="Higgins S."/>
            <person name="Loffler F."/>
        </authorList>
    </citation>
    <scope>NUCLEOTIDE SEQUENCE</scope>
</reference>
<protein>
    <recommendedName>
        <fullName evidence="1">Peptidase C39-like domain-containing protein</fullName>
    </recommendedName>
</protein>
<name>A0A645J694_9ZZZZ</name>
<dbReference type="InterPro" id="IPR039564">
    <property type="entry name" value="Peptidase_C39-like"/>
</dbReference>
<accession>A0A645J694</accession>
<gene>
    <name evidence="2" type="ORF">SDC9_205922</name>
</gene>
<comment type="caution">
    <text evidence="2">The sequence shown here is derived from an EMBL/GenBank/DDBJ whole genome shotgun (WGS) entry which is preliminary data.</text>
</comment>
<proteinExistence type="predicted"/>
<dbReference type="Gene3D" id="3.90.70.10">
    <property type="entry name" value="Cysteine proteinases"/>
    <property type="match status" value="1"/>
</dbReference>
<evidence type="ECO:0000259" key="1">
    <source>
        <dbReference type="Pfam" id="PF13529"/>
    </source>
</evidence>